<evidence type="ECO:0000313" key="9">
    <source>
        <dbReference type="EMBL" id="UNK46510.1"/>
    </source>
</evidence>
<dbReference type="PANTHER" id="PTHR34702:SF1">
    <property type="entry name" value="NA(+)_H(+) ANTIPORTER SUBUNIT F"/>
    <property type="match status" value="1"/>
</dbReference>
<evidence type="ECO:0000256" key="1">
    <source>
        <dbReference type="ARBA" id="ARBA00004651"/>
    </source>
</evidence>
<keyword evidence="3" id="KW-0813">Transport</keyword>
<dbReference type="InterPro" id="IPR007208">
    <property type="entry name" value="MrpF/PhaF-like"/>
</dbReference>
<keyword evidence="10" id="KW-1185">Reference proteome</keyword>
<proteinExistence type="inferred from homology"/>
<evidence type="ECO:0000256" key="7">
    <source>
        <dbReference type="ARBA" id="ARBA00023136"/>
    </source>
</evidence>
<feature type="transmembrane region" description="Helical" evidence="8">
    <location>
        <begin position="60"/>
        <end position="81"/>
    </location>
</feature>
<evidence type="ECO:0000256" key="4">
    <source>
        <dbReference type="ARBA" id="ARBA00022475"/>
    </source>
</evidence>
<name>A0ABY3W881_9MICC</name>
<feature type="transmembrane region" description="Helical" evidence="8">
    <location>
        <begin position="33"/>
        <end position="53"/>
    </location>
</feature>
<reference evidence="9 10" key="1">
    <citation type="submission" date="2022-03" db="EMBL/GenBank/DDBJ databases">
        <title>Isotopic signatures of nitrous oxide derived from detoxification processes.</title>
        <authorList>
            <person name="Behrendt U."/>
            <person name="Buchen C."/>
            <person name="Well R."/>
            <person name="Ulrich A."/>
            <person name="Rohe L."/>
            <person name="Kolb S."/>
            <person name="Schloter M."/>
            <person name="Horn M.A."/>
            <person name="Augustin J."/>
        </authorList>
    </citation>
    <scope>NUCLEOTIDE SEQUENCE [LARGE SCALE GENOMIC DNA]</scope>
    <source>
        <strain evidence="9 10">S4-C24</strain>
    </source>
</reference>
<keyword evidence="4" id="KW-1003">Cell membrane</keyword>
<keyword evidence="7 8" id="KW-0472">Membrane</keyword>
<dbReference type="Proteomes" id="UP000829069">
    <property type="component" value="Chromosome"/>
</dbReference>
<evidence type="ECO:0000256" key="3">
    <source>
        <dbReference type="ARBA" id="ARBA00022448"/>
    </source>
</evidence>
<keyword evidence="6 8" id="KW-1133">Transmembrane helix</keyword>
<evidence type="ECO:0000256" key="5">
    <source>
        <dbReference type="ARBA" id="ARBA00022692"/>
    </source>
</evidence>
<accession>A0ABY3W881</accession>
<dbReference type="RefSeq" id="WP_127512966.1">
    <property type="nucleotide sequence ID" value="NZ_CP093326.1"/>
</dbReference>
<evidence type="ECO:0000256" key="8">
    <source>
        <dbReference type="SAM" id="Phobius"/>
    </source>
</evidence>
<dbReference type="EMBL" id="CP093326">
    <property type="protein sequence ID" value="UNK46510.1"/>
    <property type="molecule type" value="Genomic_DNA"/>
</dbReference>
<comment type="similarity">
    <text evidence="2">Belongs to the CPA3 antiporters (TC 2.A.63) subunit F family.</text>
</comment>
<evidence type="ECO:0000256" key="2">
    <source>
        <dbReference type="ARBA" id="ARBA00009212"/>
    </source>
</evidence>
<protein>
    <submittedName>
        <fullName evidence="9">Monovalent cation/H+ antiporter complex subunit F</fullName>
    </submittedName>
</protein>
<evidence type="ECO:0000313" key="10">
    <source>
        <dbReference type="Proteomes" id="UP000829069"/>
    </source>
</evidence>
<dbReference type="Pfam" id="PF04066">
    <property type="entry name" value="MrpF_PhaF"/>
    <property type="match status" value="1"/>
</dbReference>
<evidence type="ECO:0000256" key="6">
    <source>
        <dbReference type="ARBA" id="ARBA00022989"/>
    </source>
</evidence>
<dbReference type="PANTHER" id="PTHR34702">
    <property type="entry name" value="NA(+)/H(+) ANTIPORTER SUBUNIT F1"/>
    <property type="match status" value="1"/>
</dbReference>
<organism evidence="9 10">
    <name type="scientific">Arthrobacter sulfonylureivorans</name>
    <dbReference type="NCBI Taxonomy" id="2486855"/>
    <lineage>
        <taxon>Bacteria</taxon>
        <taxon>Bacillati</taxon>
        <taxon>Actinomycetota</taxon>
        <taxon>Actinomycetes</taxon>
        <taxon>Micrococcales</taxon>
        <taxon>Micrococcaceae</taxon>
        <taxon>Arthrobacter</taxon>
    </lineage>
</organism>
<sequence>MAVAQIIVSAVLALAAVLALVRLARGPSLLDRLLAIDVLLAVVCAGLIVDMAAGGHMNNLTLVVVICLVGFIGSVAVARFVTDGRPREH</sequence>
<comment type="subcellular location">
    <subcellularLocation>
        <location evidence="1">Cell membrane</location>
        <topology evidence="1">Multi-pass membrane protein</topology>
    </subcellularLocation>
</comment>
<gene>
    <name evidence="9" type="ORF">MNQ99_03860</name>
</gene>
<keyword evidence="5 8" id="KW-0812">Transmembrane</keyword>